<protein>
    <recommendedName>
        <fullName evidence="10">Potassium transporter</fullName>
    </recommendedName>
</protein>
<evidence type="ECO:0000256" key="2">
    <source>
        <dbReference type="ARBA" id="ARBA00008440"/>
    </source>
</evidence>
<evidence type="ECO:0000259" key="12">
    <source>
        <dbReference type="Pfam" id="PF02705"/>
    </source>
</evidence>
<keyword evidence="6 10" id="KW-0630">Potassium</keyword>
<evidence type="ECO:0000256" key="10">
    <source>
        <dbReference type="RuleBase" id="RU321113"/>
    </source>
</evidence>
<evidence type="ECO:0000256" key="5">
    <source>
        <dbReference type="ARBA" id="ARBA00022692"/>
    </source>
</evidence>
<dbReference type="Proteomes" id="UP001289374">
    <property type="component" value="Unassembled WGS sequence"/>
</dbReference>
<dbReference type="GO" id="GO:0015079">
    <property type="term" value="F:potassium ion transmembrane transporter activity"/>
    <property type="evidence" value="ECO:0007669"/>
    <property type="project" value="UniProtKB-UniRule"/>
</dbReference>
<dbReference type="GO" id="GO:0005886">
    <property type="term" value="C:plasma membrane"/>
    <property type="evidence" value="ECO:0007669"/>
    <property type="project" value="UniProtKB-SubCell"/>
</dbReference>
<keyword evidence="4 10" id="KW-0633">Potassium transport</keyword>
<reference evidence="14" key="2">
    <citation type="journal article" date="2024" name="Plant">
        <title>Genomic evolution and insights into agronomic trait innovations of Sesamum species.</title>
        <authorList>
            <person name="Miao H."/>
            <person name="Wang L."/>
            <person name="Qu L."/>
            <person name="Liu H."/>
            <person name="Sun Y."/>
            <person name="Le M."/>
            <person name="Wang Q."/>
            <person name="Wei S."/>
            <person name="Zheng Y."/>
            <person name="Lin W."/>
            <person name="Duan Y."/>
            <person name="Cao H."/>
            <person name="Xiong S."/>
            <person name="Wang X."/>
            <person name="Wei L."/>
            <person name="Li C."/>
            <person name="Ma Q."/>
            <person name="Ju M."/>
            <person name="Zhao R."/>
            <person name="Li G."/>
            <person name="Mu C."/>
            <person name="Tian Q."/>
            <person name="Mei H."/>
            <person name="Zhang T."/>
            <person name="Gao T."/>
            <person name="Zhang H."/>
        </authorList>
    </citation>
    <scope>NUCLEOTIDE SEQUENCE</scope>
    <source>
        <strain evidence="14">K16</strain>
    </source>
</reference>
<name>A0AAE1X0P7_9LAMI</name>
<evidence type="ECO:0000256" key="9">
    <source>
        <dbReference type="ARBA" id="ARBA00023136"/>
    </source>
</evidence>
<proteinExistence type="inferred from homology"/>
<dbReference type="InterPro" id="IPR053951">
    <property type="entry name" value="K_trans_N"/>
</dbReference>
<feature type="transmembrane region" description="Helical" evidence="10">
    <location>
        <begin position="115"/>
        <end position="141"/>
    </location>
</feature>
<feature type="transmembrane region" description="Helical" evidence="10">
    <location>
        <begin position="388"/>
        <end position="419"/>
    </location>
</feature>
<comment type="caution">
    <text evidence="14">The sequence shown here is derived from an EMBL/GenBank/DDBJ whole genome shotgun (WGS) entry which is preliminary data.</text>
</comment>
<keyword evidence="15" id="KW-1185">Reference proteome</keyword>
<evidence type="ECO:0000256" key="7">
    <source>
        <dbReference type="ARBA" id="ARBA00022989"/>
    </source>
</evidence>
<dbReference type="EMBL" id="JACGWL010000005">
    <property type="protein sequence ID" value="KAK4402554.1"/>
    <property type="molecule type" value="Genomic_DNA"/>
</dbReference>
<evidence type="ECO:0000256" key="3">
    <source>
        <dbReference type="ARBA" id="ARBA00022448"/>
    </source>
</evidence>
<dbReference type="InterPro" id="IPR053952">
    <property type="entry name" value="K_trans_C"/>
</dbReference>
<dbReference type="Pfam" id="PF02705">
    <property type="entry name" value="K_trans"/>
    <property type="match status" value="1"/>
</dbReference>
<feature type="transmembrane region" description="Helical" evidence="10">
    <location>
        <begin position="440"/>
        <end position="460"/>
    </location>
</feature>
<feature type="domain" description="K+ potassium transporter C-terminal" evidence="13">
    <location>
        <begin position="589"/>
        <end position="800"/>
    </location>
</feature>
<organism evidence="14 15">
    <name type="scientific">Sesamum angolense</name>
    <dbReference type="NCBI Taxonomy" id="2727404"/>
    <lineage>
        <taxon>Eukaryota</taxon>
        <taxon>Viridiplantae</taxon>
        <taxon>Streptophyta</taxon>
        <taxon>Embryophyta</taxon>
        <taxon>Tracheophyta</taxon>
        <taxon>Spermatophyta</taxon>
        <taxon>Magnoliopsida</taxon>
        <taxon>eudicotyledons</taxon>
        <taxon>Gunneridae</taxon>
        <taxon>Pentapetalae</taxon>
        <taxon>asterids</taxon>
        <taxon>lamiids</taxon>
        <taxon>Lamiales</taxon>
        <taxon>Pedaliaceae</taxon>
        <taxon>Sesamum</taxon>
    </lineage>
</organism>
<evidence type="ECO:0000256" key="1">
    <source>
        <dbReference type="ARBA" id="ARBA00004651"/>
    </source>
</evidence>
<evidence type="ECO:0000256" key="4">
    <source>
        <dbReference type="ARBA" id="ARBA00022538"/>
    </source>
</evidence>
<dbReference type="Pfam" id="PF22776">
    <property type="entry name" value="K_trans_C"/>
    <property type="match status" value="1"/>
</dbReference>
<evidence type="ECO:0000313" key="14">
    <source>
        <dbReference type="EMBL" id="KAK4402554.1"/>
    </source>
</evidence>
<accession>A0AAE1X0P7</accession>
<reference evidence="14" key="1">
    <citation type="submission" date="2020-06" db="EMBL/GenBank/DDBJ databases">
        <authorList>
            <person name="Li T."/>
            <person name="Hu X."/>
            <person name="Zhang T."/>
            <person name="Song X."/>
            <person name="Zhang H."/>
            <person name="Dai N."/>
            <person name="Sheng W."/>
            <person name="Hou X."/>
            <person name="Wei L."/>
        </authorList>
    </citation>
    <scope>NUCLEOTIDE SEQUENCE</scope>
    <source>
        <strain evidence="14">K16</strain>
        <tissue evidence="14">Leaf</tissue>
    </source>
</reference>
<keyword evidence="9 10" id="KW-0472">Membrane</keyword>
<keyword evidence="8 10" id="KW-0406">Ion transport</keyword>
<dbReference type="AlphaFoldDB" id="A0AAE1X0P7"/>
<evidence type="ECO:0000256" key="8">
    <source>
        <dbReference type="ARBA" id="ARBA00023065"/>
    </source>
</evidence>
<dbReference type="NCBIfam" id="TIGR00794">
    <property type="entry name" value="kup"/>
    <property type="match status" value="1"/>
</dbReference>
<dbReference type="PANTHER" id="PTHR30540">
    <property type="entry name" value="OSMOTIC STRESS POTASSIUM TRANSPORTER"/>
    <property type="match status" value="1"/>
</dbReference>
<feature type="region of interest" description="Disordered" evidence="11">
    <location>
        <begin position="1"/>
        <end position="38"/>
    </location>
</feature>
<feature type="transmembrane region" description="Helical" evidence="10">
    <location>
        <begin position="526"/>
        <end position="546"/>
    </location>
</feature>
<keyword evidence="3" id="KW-0813">Transport</keyword>
<comment type="similarity">
    <text evidence="2 10">Belongs to the HAK/KUP transporter (TC 2.A.72.3) family.</text>
</comment>
<evidence type="ECO:0000256" key="6">
    <source>
        <dbReference type="ARBA" id="ARBA00022958"/>
    </source>
</evidence>
<sequence length="800" mass="89207">MEMETNMAEKHSGSQAETAEQGDQPTTAAEGAERESNIRERKVSWARLRRSDSLNMEAGNLSFNPTHHTSRQGSWGRTVSLAFQSIGVIYGDIGTSPLYVYASTFTEGIQNKNDILGVLSLIIYTIVLVPMIKYVFLVLWANDNGDGGTFALYSLICRYANVSLIPNDQPEDRELSNYRLDTPSDQLRRAQKIKEKLEKSITAKIVLFLATILGTSMVIGDGVLTPCISVLSAVGGINSLGQDAVVYISIGILIILFCVQRFGTDKVGYTFAPAICLWFLFITGIGLYNFFKHDVTVLRAFNPKYIVDYFRRNGKKGWVSLGGIVLCITGTEAMFADLGHFNVPAVQISFSGIVFPSLLAAYIGQAAYLSKFPDHVANTFYDSIPGPLYWPTFVVANAAAIIASQAMISGAFAIISQSLSLGCFPRVKVVHTSAKYEGQVYIPEINYLLMVACVIVTYGFKTTDKISHAYGIAVVAVMLITTCLVTLIMLVIWKTKIWLISLFFVVFMSVELVYFSSVLYKFTQGGYLPLAFSLALMIMMGVWHYAHQQRYVFELKNKVSTAYVSDLVKNRDVNRLPGIGLLSSLCLHKVHPISKVALEERFLFRQVEPRDYRIFRCVVRYGYKDLIEEPKEFERQLVENLKEYIRHEHFILDDGPVEQMPDGTTNVPHSGLLVDGKARRSSSSAVHVEDSLEQPVPPRVSSGSIQSFNASKSANSSNSIVAASVHDAGEEMQFVQRAREQGVFYLMGEAEVVAEQKSSLLKKFVINYAYPFLRRNFRQGETTLAIPHTRLLKVGMIYEI</sequence>
<dbReference type="PANTHER" id="PTHR30540:SF94">
    <property type="entry name" value="POTASSIUM TRANSPORTER 5"/>
    <property type="match status" value="1"/>
</dbReference>
<keyword evidence="7 10" id="KW-1133">Transmembrane helix</keyword>
<gene>
    <name evidence="14" type="ORF">Sango_0996100</name>
</gene>
<feature type="transmembrane region" description="Helical" evidence="10">
    <location>
        <begin position="466"/>
        <end position="490"/>
    </location>
</feature>
<keyword evidence="5 10" id="KW-0812">Transmembrane</keyword>
<comment type="function">
    <text evidence="10">Potassium transporter.</text>
</comment>
<feature type="domain" description="K+ potassium transporter integral membrane" evidence="12">
    <location>
        <begin position="81"/>
        <end position="562"/>
    </location>
</feature>
<dbReference type="InterPro" id="IPR003855">
    <property type="entry name" value="K+_transporter"/>
</dbReference>
<evidence type="ECO:0000313" key="15">
    <source>
        <dbReference type="Proteomes" id="UP001289374"/>
    </source>
</evidence>
<comment type="subcellular location">
    <subcellularLocation>
        <location evidence="1">Cell membrane</location>
        <topology evidence="1">Multi-pass membrane protein</topology>
    </subcellularLocation>
    <subcellularLocation>
        <location evidence="10">Membrane</location>
        <topology evidence="10">Multi-pass membrane protein</topology>
    </subcellularLocation>
</comment>
<feature type="compositionally biased region" description="Polar residues" evidence="11">
    <location>
        <begin position="13"/>
        <end position="27"/>
    </location>
</feature>
<feature type="transmembrane region" description="Helical" evidence="10">
    <location>
        <begin position="348"/>
        <end position="368"/>
    </location>
</feature>
<feature type="transmembrane region" description="Helical" evidence="10">
    <location>
        <begin position="240"/>
        <end position="259"/>
    </location>
</feature>
<evidence type="ECO:0000259" key="13">
    <source>
        <dbReference type="Pfam" id="PF22776"/>
    </source>
</evidence>
<feature type="transmembrane region" description="Helical" evidence="10">
    <location>
        <begin position="271"/>
        <end position="291"/>
    </location>
</feature>
<feature type="transmembrane region" description="Helical" evidence="10">
    <location>
        <begin position="497"/>
        <end position="520"/>
    </location>
</feature>
<feature type="transmembrane region" description="Helical" evidence="10">
    <location>
        <begin position="317"/>
        <end position="336"/>
    </location>
</feature>
<evidence type="ECO:0000256" key="11">
    <source>
        <dbReference type="SAM" id="MobiDB-lite"/>
    </source>
</evidence>
<comment type="caution">
    <text evidence="10">Lacks conserved residue(s) required for the propagation of feature annotation.</text>
</comment>